<keyword evidence="1" id="KW-0175">Coiled coil</keyword>
<sequence length="330" mass="36339">MRCEGIGAALNKAAVLRPEAAIEGQTSLDAHNRCAEALKEVAIEGENTREVIKKAEEIKEKLFRTQHAAKVLLDGKEKELSSAMAQFSSLIHDTADSRAFSIQNMCNTYEFSQHVKSFENALLIASRVPNVVIADISDVVKTSNSIGLLAQETEDILNAGQTHASLCGQAAKLAKERADRAENHARKALKELLEKQRSELCDVMTRLGEINRNTSLLMQQAQNAEENATAERLRAEWSSEAAREAADRSASATVYASEAVKKRKETGEAVWATRRGTRILVRSGMTVLSMNEKQIHKINGTLASAFLNITKEKSRTPLIPCDTQFEFNVT</sequence>
<evidence type="ECO:0000313" key="2">
    <source>
        <dbReference type="EMBL" id="CCD19614.1"/>
    </source>
</evidence>
<feature type="non-terminal residue" evidence="2">
    <location>
        <position position="330"/>
    </location>
</feature>
<gene>
    <name evidence="2" type="ORF">TvY486_0023200</name>
</gene>
<dbReference type="Proteomes" id="UP000009027">
    <property type="component" value="Unassembled WGS sequence"/>
</dbReference>
<keyword evidence="3" id="KW-1185">Reference proteome</keyword>
<dbReference type="EMBL" id="CAEX01003825">
    <property type="protein sequence ID" value="CCD19614.1"/>
    <property type="molecule type" value="Genomic_DNA"/>
</dbReference>
<accession>F9WPY7</accession>
<name>F9WPY7_TRYVY</name>
<protein>
    <submittedName>
        <fullName evidence="2">Uncharacterized protein</fullName>
    </submittedName>
</protein>
<organism evidence="2 3">
    <name type="scientific">Trypanosoma vivax (strain Y486)</name>
    <dbReference type="NCBI Taxonomy" id="1055687"/>
    <lineage>
        <taxon>Eukaryota</taxon>
        <taxon>Discoba</taxon>
        <taxon>Euglenozoa</taxon>
        <taxon>Kinetoplastea</taxon>
        <taxon>Metakinetoplastina</taxon>
        <taxon>Trypanosomatida</taxon>
        <taxon>Trypanosomatidae</taxon>
        <taxon>Trypanosoma</taxon>
        <taxon>Duttonella</taxon>
    </lineage>
</organism>
<feature type="coiled-coil region" evidence="1">
    <location>
        <begin position="171"/>
        <end position="236"/>
    </location>
</feature>
<dbReference type="VEuPathDB" id="TriTrypDB:TvY486_0023200"/>
<dbReference type="AlphaFoldDB" id="F9WPY7"/>
<reference evidence="2 3" key="1">
    <citation type="journal article" date="2012" name="Proc. Natl. Acad. Sci. U.S.A.">
        <title>Antigenic diversity is generated by distinct evolutionary mechanisms in African trypanosome species.</title>
        <authorList>
            <person name="Jackson A.P."/>
            <person name="Berry A."/>
            <person name="Aslett M."/>
            <person name="Allison H.C."/>
            <person name="Burton P."/>
            <person name="Vavrova-Anderson J."/>
            <person name="Brown R."/>
            <person name="Browne H."/>
            <person name="Corton N."/>
            <person name="Hauser H."/>
            <person name="Gamble J."/>
            <person name="Gilderthorp R."/>
            <person name="Marcello L."/>
            <person name="McQuillan J."/>
            <person name="Otto T.D."/>
            <person name="Quail M.A."/>
            <person name="Sanders M.J."/>
            <person name="van Tonder A."/>
            <person name="Ginger M.L."/>
            <person name="Field M.C."/>
            <person name="Barry J.D."/>
            <person name="Hertz-Fowler C."/>
            <person name="Berriman M."/>
        </authorList>
    </citation>
    <scope>NUCLEOTIDE SEQUENCE</scope>
    <source>
        <strain evidence="2 3">Y486</strain>
    </source>
</reference>
<evidence type="ECO:0000313" key="3">
    <source>
        <dbReference type="Proteomes" id="UP000009027"/>
    </source>
</evidence>
<evidence type="ECO:0000256" key="1">
    <source>
        <dbReference type="SAM" id="Coils"/>
    </source>
</evidence>
<proteinExistence type="predicted"/>